<keyword evidence="1" id="KW-0812">Transmembrane</keyword>
<feature type="transmembrane region" description="Helical" evidence="1">
    <location>
        <begin position="7"/>
        <end position="27"/>
    </location>
</feature>
<evidence type="ECO:0000256" key="1">
    <source>
        <dbReference type="SAM" id="Phobius"/>
    </source>
</evidence>
<keyword evidence="1" id="KW-1133">Transmembrane helix</keyword>
<protein>
    <recommendedName>
        <fullName evidence="4">DUF3955 domain-containing protein</fullName>
    </recommendedName>
</protein>
<evidence type="ECO:0008006" key="4">
    <source>
        <dbReference type="Google" id="ProtNLM"/>
    </source>
</evidence>
<keyword evidence="1" id="KW-0472">Membrane</keyword>
<keyword evidence="3" id="KW-1185">Reference proteome</keyword>
<proteinExistence type="predicted"/>
<evidence type="ECO:0000313" key="3">
    <source>
        <dbReference type="Proteomes" id="UP000659344"/>
    </source>
</evidence>
<dbReference type="EMBL" id="BMFT01000001">
    <property type="protein sequence ID" value="GGH21807.1"/>
    <property type="molecule type" value="Genomic_DNA"/>
</dbReference>
<comment type="caution">
    <text evidence="2">The sequence shown here is derived from an EMBL/GenBank/DDBJ whole genome shotgun (WGS) entry which is preliminary data.</text>
</comment>
<sequence length="66" mass="7570">MRRIEWVLAIFVIGMGLMCLLVSANSFGEISFSQFGRTMGPYCIAVFIVVGFIALIYYLIMKKRKR</sequence>
<accession>A0ABQ1YDK7</accession>
<organism evidence="2 3">
    <name type="scientific">Paenibacillus segetis</name>
    <dbReference type="NCBI Taxonomy" id="1325360"/>
    <lineage>
        <taxon>Bacteria</taxon>
        <taxon>Bacillati</taxon>
        <taxon>Bacillota</taxon>
        <taxon>Bacilli</taxon>
        <taxon>Bacillales</taxon>
        <taxon>Paenibacillaceae</taxon>
        <taxon>Paenibacillus</taxon>
    </lineage>
</organism>
<gene>
    <name evidence="2" type="ORF">GCM10008013_19920</name>
</gene>
<dbReference type="RefSeq" id="WP_188538209.1">
    <property type="nucleotide sequence ID" value="NZ_BMFT01000001.1"/>
</dbReference>
<reference evidence="3" key="1">
    <citation type="journal article" date="2019" name="Int. J. Syst. Evol. Microbiol.">
        <title>The Global Catalogue of Microorganisms (GCM) 10K type strain sequencing project: providing services to taxonomists for standard genome sequencing and annotation.</title>
        <authorList>
            <consortium name="The Broad Institute Genomics Platform"/>
            <consortium name="The Broad Institute Genome Sequencing Center for Infectious Disease"/>
            <person name="Wu L."/>
            <person name="Ma J."/>
        </authorList>
    </citation>
    <scope>NUCLEOTIDE SEQUENCE [LARGE SCALE GENOMIC DNA]</scope>
    <source>
        <strain evidence="3">CGMCC 1.12769</strain>
    </source>
</reference>
<name>A0ABQ1YDK7_9BACL</name>
<feature type="transmembrane region" description="Helical" evidence="1">
    <location>
        <begin position="39"/>
        <end position="60"/>
    </location>
</feature>
<dbReference type="Proteomes" id="UP000659344">
    <property type="component" value="Unassembled WGS sequence"/>
</dbReference>
<evidence type="ECO:0000313" key="2">
    <source>
        <dbReference type="EMBL" id="GGH21807.1"/>
    </source>
</evidence>